<organism evidence="13 14">
    <name type="scientific">Smittium megazygosporum</name>
    <dbReference type="NCBI Taxonomy" id="133381"/>
    <lineage>
        <taxon>Eukaryota</taxon>
        <taxon>Fungi</taxon>
        <taxon>Fungi incertae sedis</taxon>
        <taxon>Zoopagomycota</taxon>
        <taxon>Kickxellomycotina</taxon>
        <taxon>Harpellomycetes</taxon>
        <taxon>Harpellales</taxon>
        <taxon>Legeriomycetaceae</taxon>
        <taxon>Smittium</taxon>
    </lineage>
</organism>
<keyword evidence="3 11" id="KW-0813">Transport</keyword>
<dbReference type="STRING" id="133381.A0A2T9Z626"/>
<evidence type="ECO:0000256" key="3">
    <source>
        <dbReference type="ARBA" id="ARBA00022448"/>
    </source>
</evidence>
<dbReference type="InterPro" id="IPR051508">
    <property type="entry name" value="Mito_Carrier_Antiporter"/>
</dbReference>
<evidence type="ECO:0000256" key="2">
    <source>
        <dbReference type="ARBA" id="ARBA00006375"/>
    </source>
</evidence>
<dbReference type="InterPro" id="IPR018108">
    <property type="entry name" value="MCP_transmembrane"/>
</dbReference>
<keyword evidence="8" id="KW-0496">Mitochondrion</keyword>
<keyword evidence="4 10" id="KW-0812">Transmembrane</keyword>
<dbReference type="AlphaFoldDB" id="A0A2T9Z626"/>
<evidence type="ECO:0000256" key="9">
    <source>
        <dbReference type="ARBA" id="ARBA00023136"/>
    </source>
</evidence>
<dbReference type="PANTHER" id="PTHR45928">
    <property type="entry name" value="RE38146P"/>
    <property type="match status" value="1"/>
</dbReference>
<dbReference type="Proteomes" id="UP000245609">
    <property type="component" value="Unassembled WGS sequence"/>
</dbReference>
<dbReference type="InterPro" id="IPR023395">
    <property type="entry name" value="MCP_dom_sf"/>
</dbReference>
<evidence type="ECO:0000256" key="8">
    <source>
        <dbReference type="ARBA" id="ARBA00023128"/>
    </source>
</evidence>
<evidence type="ECO:0000256" key="1">
    <source>
        <dbReference type="ARBA" id="ARBA00004448"/>
    </source>
</evidence>
<accession>A0A2T9Z626</accession>
<evidence type="ECO:0000313" key="13">
    <source>
        <dbReference type="EMBL" id="PVV00059.1"/>
    </source>
</evidence>
<proteinExistence type="inferred from homology"/>
<keyword evidence="6" id="KW-0999">Mitochondrion inner membrane</keyword>
<sequence length="309" mass="34189">MSESTFKPHIPQYNETNNKPVAQVSHPPQNHAKLSDNRIVNFVNAALASCFAASITNSVELVKTRMQLQGELVKTAPNTPKVYKNFPQAISLIVQKEGFSALFKGLSSAFIYQTALNGIRIGSIAGSPFYLVKTRMQSHSSFASVGHQHNYTGTWQALTHIYSTRGIRGLFQGISGSCLRVAIGSPAQLVSYDYFKSVFGMKFASPGSPPDNSFKTHFCSSMAASLFVVVFMNPFDVVNTRLYNQKRDHITNKGVLYNGLFDCIAKTARTEGIAGFYKGITVHYLRMGPHTILTFVAYEHLKSLVDKHF</sequence>
<evidence type="ECO:0000256" key="5">
    <source>
        <dbReference type="ARBA" id="ARBA00022737"/>
    </source>
</evidence>
<keyword evidence="5" id="KW-0677">Repeat</keyword>
<keyword evidence="9 10" id="KW-0472">Membrane</keyword>
<dbReference type="Pfam" id="PF00153">
    <property type="entry name" value="Mito_carr"/>
    <property type="match status" value="2"/>
</dbReference>
<feature type="repeat" description="Solcar" evidence="10">
    <location>
        <begin position="212"/>
        <end position="304"/>
    </location>
</feature>
<feature type="region of interest" description="Disordered" evidence="12">
    <location>
        <begin position="1"/>
        <end position="20"/>
    </location>
</feature>
<dbReference type="PROSITE" id="PS50920">
    <property type="entry name" value="SOLCAR"/>
    <property type="match status" value="2"/>
</dbReference>
<keyword evidence="7" id="KW-1133">Transmembrane helix</keyword>
<dbReference type="GO" id="GO:0005743">
    <property type="term" value="C:mitochondrial inner membrane"/>
    <property type="evidence" value="ECO:0007669"/>
    <property type="project" value="UniProtKB-SubCell"/>
</dbReference>
<dbReference type="EMBL" id="MBFS01002183">
    <property type="protein sequence ID" value="PVV00059.1"/>
    <property type="molecule type" value="Genomic_DNA"/>
</dbReference>
<keyword evidence="14" id="KW-1185">Reference proteome</keyword>
<evidence type="ECO:0000256" key="11">
    <source>
        <dbReference type="RuleBase" id="RU000488"/>
    </source>
</evidence>
<gene>
    <name evidence="13" type="ORF">BB560_005407</name>
</gene>
<evidence type="ECO:0000256" key="10">
    <source>
        <dbReference type="PROSITE-ProRule" id="PRU00282"/>
    </source>
</evidence>
<protein>
    <submittedName>
        <fullName evidence="13">Uncharacterized protein</fullName>
    </submittedName>
</protein>
<comment type="subcellular location">
    <subcellularLocation>
        <location evidence="1">Mitochondrion inner membrane</location>
        <topology evidence="1">Multi-pass membrane protein</topology>
    </subcellularLocation>
</comment>
<dbReference type="Gene3D" id="1.50.40.10">
    <property type="entry name" value="Mitochondrial carrier domain"/>
    <property type="match status" value="2"/>
</dbReference>
<evidence type="ECO:0000256" key="7">
    <source>
        <dbReference type="ARBA" id="ARBA00022989"/>
    </source>
</evidence>
<evidence type="ECO:0000256" key="4">
    <source>
        <dbReference type="ARBA" id="ARBA00022692"/>
    </source>
</evidence>
<comment type="caution">
    <text evidence="13">The sequence shown here is derived from an EMBL/GenBank/DDBJ whole genome shotgun (WGS) entry which is preliminary data.</text>
</comment>
<evidence type="ECO:0000313" key="14">
    <source>
        <dbReference type="Proteomes" id="UP000245609"/>
    </source>
</evidence>
<comment type="similarity">
    <text evidence="2 11">Belongs to the mitochondrial carrier (TC 2.A.29) family.</text>
</comment>
<dbReference type="SUPFAM" id="SSF103506">
    <property type="entry name" value="Mitochondrial carrier"/>
    <property type="match status" value="1"/>
</dbReference>
<evidence type="ECO:0000256" key="6">
    <source>
        <dbReference type="ARBA" id="ARBA00022792"/>
    </source>
</evidence>
<evidence type="ECO:0000256" key="12">
    <source>
        <dbReference type="SAM" id="MobiDB-lite"/>
    </source>
</evidence>
<reference evidence="13 14" key="1">
    <citation type="journal article" date="2018" name="MBio">
        <title>Comparative Genomics Reveals the Core Gene Toolbox for the Fungus-Insect Symbiosis.</title>
        <authorList>
            <person name="Wang Y."/>
            <person name="Stata M."/>
            <person name="Wang W."/>
            <person name="Stajich J.E."/>
            <person name="White M.M."/>
            <person name="Moncalvo J.M."/>
        </authorList>
    </citation>
    <scope>NUCLEOTIDE SEQUENCE [LARGE SCALE GENOMIC DNA]</scope>
    <source>
        <strain evidence="13 14">SC-DP-2</strain>
    </source>
</reference>
<dbReference type="OrthoDB" id="6703404at2759"/>
<dbReference type="PANTHER" id="PTHR45928:SF1">
    <property type="entry name" value="RE38146P"/>
    <property type="match status" value="1"/>
</dbReference>
<feature type="repeat" description="Solcar" evidence="10">
    <location>
        <begin position="113"/>
        <end position="198"/>
    </location>
</feature>
<name>A0A2T9Z626_9FUNG</name>